<proteinExistence type="inferred from homology"/>
<reference evidence="6 7" key="1">
    <citation type="submission" date="2015-11" db="EMBL/GenBank/DDBJ databases">
        <authorList>
            <consortium name="Pathogen Informatics"/>
        </authorList>
    </citation>
    <scope>NUCLEOTIDE SEQUENCE [LARGE SCALE GENOMIC DNA]</scope>
    <source>
        <strain evidence="6 7">006A-0059</strain>
    </source>
</reference>
<dbReference type="SUPFAM" id="SSF100950">
    <property type="entry name" value="NagB/RpiA/CoA transferase-like"/>
    <property type="match status" value="2"/>
</dbReference>
<dbReference type="RefSeq" id="WP_059425341.1">
    <property type="nucleotide sequence ID" value="NZ_FAVB01000001.1"/>
</dbReference>
<feature type="domain" description="Acetyl-CoA hydrolase/transferase N-terminal" evidence="4">
    <location>
        <begin position="16"/>
        <end position="226"/>
    </location>
</feature>
<dbReference type="PANTHER" id="PTHR43609">
    <property type="entry name" value="ACETYL-COA HYDROLASE"/>
    <property type="match status" value="1"/>
</dbReference>
<dbReference type="AlphaFoldDB" id="A0A0S4RBW4"/>
<dbReference type="EC" id="2.8.3.-" evidence="6"/>
<comment type="caution">
    <text evidence="6">The sequence shown here is derived from an EMBL/GenBank/DDBJ whole genome shotgun (WGS) entry which is preliminary data.</text>
</comment>
<keyword evidence="7" id="KW-1185">Reference proteome</keyword>
<protein>
    <submittedName>
        <fullName evidence="6">Propionyl-CoA:succinate CoA transferase</fullName>
        <ecNumber evidence="6">2.8.3.-</ecNumber>
    </submittedName>
</protein>
<dbReference type="EMBL" id="FAVB01000001">
    <property type="protein sequence ID" value="CUU71614.1"/>
    <property type="molecule type" value="Genomic_DNA"/>
</dbReference>
<dbReference type="Pfam" id="PF13336">
    <property type="entry name" value="AcetylCoA_hyd_C"/>
    <property type="match status" value="1"/>
</dbReference>
<dbReference type="GO" id="GO:0003986">
    <property type="term" value="F:acetyl-CoA hydrolase activity"/>
    <property type="evidence" value="ECO:0007669"/>
    <property type="project" value="TreeGrafter"/>
</dbReference>
<dbReference type="InterPro" id="IPR017821">
    <property type="entry name" value="Succinate_CoA_transferase"/>
</dbReference>
<dbReference type="InterPro" id="IPR003702">
    <property type="entry name" value="ActCoA_hydro_N"/>
</dbReference>
<dbReference type="Gene3D" id="3.40.1080.10">
    <property type="entry name" value="Glutaconate Coenzyme A-transferase"/>
    <property type="match status" value="1"/>
</dbReference>
<dbReference type="InterPro" id="IPR038460">
    <property type="entry name" value="AcetylCoA_hyd_C_sf"/>
</dbReference>
<sequence length="509" mass="55485">MIDNTITDTSRIKDARFLSKIIKADDAAALIGDGSTVGFSGFVGAGSPLYVPLAIAKKAENLHELGKPYKINIYSGASTDVDLDGALARAKAVGFRTPFNTDPNMRACINSGETKYLDVHLSSLAWQVEAGYFGNMDFAVIEISGITENGELIPTTSVGNNQAWLNYADKIILELNIHQPKELDGFHDVYLQPLPPHRDPIPLKTARDRIGTPYMKVDFSKVVGIVLSSTEDRLNKFTPLDDISIAIGDHVVDFLKIEETAGRLPKGKLLPLQSGIGNVANAVLAGLQRAGYRGLDCYSEVIQDGMLELIKNGVVDFASASALSLSPDGVKDFRANVEFYKEHIVLRPQEISNSPEVIRRLGVIAMNGMLEADIYGNVNSTNVMGTQIMNGIGGSGDFARNGYLSIFLTPSMAKGGAISAIVPFVSHLDHTEHDSMVIVTEYGFADLRGLSPKERAKKMIAIAHPDYRQMLQDYFDRACSEPKAGHTPHILSEALSWHDRYKKTGTMKI</sequence>
<feature type="binding site" evidence="3">
    <location>
        <position position="394"/>
    </location>
    <ligand>
        <name>CoA</name>
        <dbReference type="ChEBI" id="CHEBI:57287"/>
    </ligand>
</feature>
<evidence type="ECO:0000259" key="5">
    <source>
        <dbReference type="Pfam" id="PF13336"/>
    </source>
</evidence>
<dbReference type="GO" id="GO:0006083">
    <property type="term" value="P:acetate metabolic process"/>
    <property type="evidence" value="ECO:0007669"/>
    <property type="project" value="InterPro"/>
</dbReference>
<evidence type="ECO:0000259" key="4">
    <source>
        <dbReference type="Pfam" id="PF02550"/>
    </source>
</evidence>
<gene>
    <name evidence="6" type="primary">scpC</name>
    <name evidence="6" type="ORF">ERS686654_00354</name>
</gene>
<dbReference type="GO" id="GO:0006084">
    <property type="term" value="P:acetyl-CoA metabolic process"/>
    <property type="evidence" value="ECO:0007669"/>
    <property type="project" value="InterPro"/>
</dbReference>
<keyword evidence="6" id="KW-0808">Transferase</keyword>
<organism evidence="6 7">
    <name type="scientific">Campylobacter hyointestinalis subsp. hyointestinalis</name>
    <dbReference type="NCBI Taxonomy" id="91352"/>
    <lineage>
        <taxon>Bacteria</taxon>
        <taxon>Pseudomonadati</taxon>
        <taxon>Campylobacterota</taxon>
        <taxon>Epsilonproteobacteria</taxon>
        <taxon>Campylobacterales</taxon>
        <taxon>Campylobacteraceae</taxon>
        <taxon>Campylobacter</taxon>
    </lineage>
</organism>
<evidence type="ECO:0000313" key="7">
    <source>
        <dbReference type="Proteomes" id="UP000052237"/>
    </source>
</evidence>
<dbReference type="PANTHER" id="PTHR43609:SF1">
    <property type="entry name" value="ACETYL-COA HYDROLASE"/>
    <property type="match status" value="1"/>
</dbReference>
<dbReference type="FunFam" id="3.40.1080.20:FF:000001">
    <property type="entry name" value="Acetyl-CoA hydrolase Ach1"/>
    <property type="match status" value="1"/>
</dbReference>
<dbReference type="InterPro" id="IPR037171">
    <property type="entry name" value="NagB/RpiA_transferase-like"/>
</dbReference>
<dbReference type="GO" id="GO:0008775">
    <property type="term" value="F:acetate CoA-transferase activity"/>
    <property type="evidence" value="ECO:0007669"/>
    <property type="project" value="InterPro"/>
</dbReference>
<name>A0A0S4RBW4_CAMHY</name>
<evidence type="ECO:0000256" key="1">
    <source>
        <dbReference type="ARBA" id="ARBA00009632"/>
    </source>
</evidence>
<feature type="domain" description="Acetyl-CoA hydrolase/transferase C-terminal" evidence="5">
    <location>
        <begin position="329"/>
        <end position="474"/>
    </location>
</feature>
<evidence type="ECO:0000256" key="2">
    <source>
        <dbReference type="PIRSR" id="PIRSR617821-1"/>
    </source>
</evidence>
<accession>A0A0S4RBW4</accession>
<dbReference type="Gene3D" id="3.40.1080.20">
    <property type="entry name" value="Acetyl-CoA hydrolase/transferase C-terminal domain"/>
    <property type="match status" value="1"/>
</dbReference>
<feature type="active site" description="5-glutamyl coenzyme A thioester intermediate" evidence="2">
    <location>
        <position position="300"/>
    </location>
</feature>
<dbReference type="Proteomes" id="UP000052237">
    <property type="component" value="Unassembled WGS sequence"/>
</dbReference>
<dbReference type="NCBIfam" id="TIGR03458">
    <property type="entry name" value="YgfH_subfam"/>
    <property type="match status" value="1"/>
</dbReference>
<dbReference type="InterPro" id="IPR026888">
    <property type="entry name" value="AcetylCoA_hyd_C"/>
</dbReference>
<dbReference type="Gene3D" id="3.30.750.70">
    <property type="entry name" value="4-hydroxybutyrate coenzyme like domains"/>
    <property type="match status" value="1"/>
</dbReference>
<feature type="binding site" evidence="3">
    <location>
        <position position="414"/>
    </location>
    <ligand>
        <name>CoA</name>
        <dbReference type="ChEBI" id="CHEBI:57287"/>
    </ligand>
</feature>
<comment type="similarity">
    <text evidence="1">Belongs to the acetyl-CoA hydrolase/transferase family.</text>
</comment>
<dbReference type="InterPro" id="IPR046433">
    <property type="entry name" value="ActCoA_hydro"/>
</dbReference>
<dbReference type="Pfam" id="PF02550">
    <property type="entry name" value="AcetylCoA_hydro"/>
    <property type="match status" value="1"/>
</dbReference>
<evidence type="ECO:0000256" key="3">
    <source>
        <dbReference type="PIRSR" id="PIRSR617821-2"/>
    </source>
</evidence>
<feature type="binding site" evidence="3">
    <location>
        <position position="390"/>
    </location>
    <ligand>
        <name>CoA</name>
        <dbReference type="ChEBI" id="CHEBI:57287"/>
    </ligand>
</feature>
<evidence type="ECO:0000313" key="6">
    <source>
        <dbReference type="EMBL" id="CUU71614.1"/>
    </source>
</evidence>
<feature type="binding site" evidence="3">
    <location>
        <begin position="275"/>
        <end position="279"/>
    </location>
    <ligand>
        <name>CoA</name>
        <dbReference type="ChEBI" id="CHEBI:57287"/>
    </ligand>
</feature>